<evidence type="ECO:0000313" key="1">
    <source>
        <dbReference type="EMBL" id="MEK7951651.1"/>
    </source>
</evidence>
<comment type="caution">
    <text evidence="1">The sequence shown here is derived from an EMBL/GenBank/DDBJ whole genome shotgun (WGS) entry which is preliminary data.</text>
</comment>
<dbReference type="Proteomes" id="UP001371305">
    <property type="component" value="Unassembled WGS sequence"/>
</dbReference>
<protein>
    <submittedName>
        <fullName evidence="1">Uncharacterized protein</fullName>
    </submittedName>
</protein>
<organism evidence="1 2">
    <name type="scientific">Luteolibacter soli</name>
    <dbReference type="NCBI Taxonomy" id="3135280"/>
    <lineage>
        <taxon>Bacteria</taxon>
        <taxon>Pseudomonadati</taxon>
        <taxon>Verrucomicrobiota</taxon>
        <taxon>Verrucomicrobiia</taxon>
        <taxon>Verrucomicrobiales</taxon>
        <taxon>Verrucomicrobiaceae</taxon>
        <taxon>Luteolibacter</taxon>
    </lineage>
</organism>
<keyword evidence="2" id="KW-1185">Reference proteome</keyword>
<gene>
    <name evidence="1" type="ORF">WKV53_14130</name>
</gene>
<dbReference type="RefSeq" id="WP_341405302.1">
    <property type="nucleotide sequence ID" value="NZ_JBBUKT010000005.1"/>
</dbReference>
<accession>A0ABU9AVD7</accession>
<sequence length="168" mass="18009">MRHPSGVVMAANGCVALRVSRGPVVFDDGVAEAGAEFVERVDALPWGRLADDGMRIRPPVWRGLDGVRGELYACGVEELWKEGRMTLAKPVWVGGAMMVPLAVLQLIARLPRVELRLDGAGDFLLIRFAGGEGMVANRWRRARGAEVPAHVGSLFTPEVACLPGGLVA</sequence>
<dbReference type="EMBL" id="JBBUKT010000005">
    <property type="protein sequence ID" value="MEK7951651.1"/>
    <property type="molecule type" value="Genomic_DNA"/>
</dbReference>
<proteinExistence type="predicted"/>
<reference evidence="1 2" key="1">
    <citation type="submission" date="2024-04" db="EMBL/GenBank/DDBJ databases">
        <title>Luteolibacter sp. isolated from soil.</title>
        <authorList>
            <person name="An J."/>
        </authorList>
    </citation>
    <scope>NUCLEOTIDE SEQUENCE [LARGE SCALE GENOMIC DNA]</scope>
    <source>
        <strain evidence="1 2">Y139</strain>
    </source>
</reference>
<name>A0ABU9AVD7_9BACT</name>
<evidence type="ECO:0000313" key="2">
    <source>
        <dbReference type="Proteomes" id="UP001371305"/>
    </source>
</evidence>